<sequence>MPKKAVFFSGTVKVVFRKGPLGDLLQESTEEARLINHNLSLLDESAPVKEEFVRQNALTVVRQRGEMDEDDELESAMLNISPSKLRVQCKYFCLY</sequence>
<name>A0A5N5PR93_PANHP</name>
<organism evidence="1 2">
    <name type="scientific">Pangasianodon hypophthalmus</name>
    <name type="common">Striped catfish</name>
    <name type="synonym">Helicophagus hypophthalmus</name>
    <dbReference type="NCBI Taxonomy" id="310915"/>
    <lineage>
        <taxon>Eukaryota</taxon>
        <taxon>Metazoa</taxon>
        <taxon>Chordata</taxon>
        <taxon>Craniata</taxon>
        <taxon>Vertebrata</taxon>
        <taxon>Euteleostomi</taxon>
        <taxon>Actinopterygii</taxon>
        <taxon>Neopterygii</taxon>
        <taxon>Teleostei</taxon>
        <taxon>Ostariophysi</taxon>
        <taxon>Siluriformes</taxon>
        <taxon>Pangasiidae</taxon>
        <taxon>Pangasianodon</taxon>
    </lineage>
</organism>
<protein>
    <submittedName>
        <fullName evidence="1">Uncharacterized protein</fullName>
    </submittedName>
</protein>
<dbReference type="Proteomes" id="UP000327468">
    <property type="component" value="Chromosome 3"/>
</dbReference>
<keyword evidence="2" id="KW-1185">Reference proteome</keyword>
<proteinExistence type="predicted"/>
<evidence type="ECO:0000313" key="2">
    <source>
        <dbReference type="Proteomes" id="UP000327468"/>
    </source>
</evidence>
<evidence type="ECO:0000313" key="1">
    <source>
        <dbReference type="EMBL" id="KAB5581593.1"/>
    </source>
</evidence>
<comment type="caution">
    <text evidence="1">The sequence shown here is derived from an EMBL/GenBank/DDBJ whole genome shotgun (WGS) entry which is preliminary data.</text>
</comment>
<dbReference type="EMBL" id="VFJC01000004">
    <property type="protein sequence ID" value="KAB5581593.1"/>
    <property type="molecule type" value="Genomic_DNA"/>
</dbReference>
<accession>A0A5N5PR93</accession>
<reference evidence="1 2" key="1">
    <citation type="submission" date="2019-06" db="EMBL/GenBank/DDBJ databases">
        <title>A chromosome-scale genome assembly of the striped catfish, Pangasianodon hypophthalmus.</title>
        <authorList>
            <person name="Wen M."/>
            <person name="Zahm M."/>
            <person name="Roques C."/>
            <person name="Cabau C."/>
            <person name="Klopp C."/>
            <person name="Donnadieu C."/>
            <person name="Jouanno E."/>
            <person name="Avarre J.-C."/>
            <person name="Campet M."/>
            <person name="Ha T.T.T."/>
            <person name="Dugue R."/>
            <person name="Lampietro C."/>
            <person name="Louis A."/>
            <person name="Herpin A."/>
            <person name="Echchiki A."/>
            <person name="Berthelot C."/>
            <person name="Parey E."/>
            <person name="Roest-Crollius H."/>
            <person name="Braasch I."/>
            <person name="Postlethwait J."/>
            <person name="Bobe J."/>
            <person name="Montfort J."/>
            <person name="Bouchez O."/>
            <person name="Begum T."/>
            <person name="Schartl M."/>
            <person name="Guiguen Y."/>
        </authorList>
    </citation>
    <scope>NUCLEOTIDE SEQUENCE [LARGE SCALE GENOMIC DNA]</scope>
    <source>
        <strain evidence="1 2">Indonesia</strain>
        <tissue evidence="1">Blood</tissue>
    </source>
</reference>
<dbReference type="AlphaFoldDB" id="A0A5N5PR93"/>
<gene>
    <name evidence="1" type="ORF">PHYPO_G00177530</name>
</gene>